<dbReference type="InterPro" id="IPR029058">
    <property type="entry name" value="AB_hydrolase_fold"/>
</dbReference>
<keyword evidence="3 5" id="KW-0378">Hydrolase</keyword>
<feature type="chain" id="PRO_5040542752" description="Carboxylic ester hydrolase" evidence="5">
    <location>
        <begin position="22"/>
        <end position="239"/>
    </location>
</feature>
<sequence>MLGAVVIYVLASAVFELRSSALSPVVKIADGEIAGAEALSWNGRPFYAFQGIPYAAPPIGKLRFKEPQPVKPWIGVWNASTRGSKCYAYDHGTYATVGAEDCLHLNVYTTKLPASNTNPSLDVIVFIHGGAFMFGSSNIYGPAYLLDSDADDIVFITLNYRLGPLGFLSTGDDVVSGNNGLKDQVAALKWIQKNVAAFGGNPQSVTIIGNSAGGASVQYHFLSPLSDGKWYLGLSGYQL</sequence>
<dbReference type="EC" id="3.1.1.-" evidence="5"/>
<dbReference type="EMBL" id="OU963866">
    <property type="protein sequence ID" value="CAH0391005.1"/>
    <property type="molecule type" value="Genomic_DNA"/>
</dbReference>
<feature type="domain" description="Carboxylesterase type B" evidence="6">
    <location>
        <begin position="23"/>
        <end position="228"/>
    </location>
</feature>
<dbReference type="PROSITE" id="PS00122">
    <property type="entry name" value="CARBOXYLESTERASE_B_1"/>
    <property type="match status" value="1"/>
</dbReference>
<reference evidence="7" key="1">
    <citation type="submission" date="2021-12" db="EMBL/GenBank/DDBJ databases">
        <authorList>
            <person name="King R."/>
        </authorList>
    </citation>
    <scope>NUCLEOTIDE SEQUENCE</scope>
</reference>
<dbReference type="PANTHER" id="PTHR11559">
    <property type="entry name" value="CARBOXYLESTERASE"/>
    <property type="match status" value="1"/>
</dbReference>
<evidence type="ECO:0000256" key="1">
    <source>
        <dbReference type="ARBA" id="ARBA00005964"/>
    </source>
</evidence>
<dbReference type="Pfam" id="PF00135">
    <property type="entry name" value="COesterase"/>
    <property type="match status" value="1"/>
</dbReference>
<evidence type="ECO:0000259" key="6">
    <source>
        <dbReference type="Pfam" id="PF00135"/>
    </source>
</evidence>
<evidence type="ECO:0000256" key="5">
    <source>
        <dbReference type="RuleBase" id="RU361235"/>
    </source>
</evidence>
<dbReference type="SUPFAM" id="SSF53474">
    <property type="entry name" value="alpha/beta-Hydrolases"/>
    <property type="match status" value="1"/>
</dbReference>
<dbReference type="InterPro" id="IPR019826">
    <property type="entry name" value="Carboxylesterase_B_AS"/>
</dbReference>
<organism evidence="7 8">
    <name type="scientific">Bemisia tabaci</name>
    <name type="common">Sweetpotato whitefly</name>
    <name type="synonym">Aleurodes tabaci</name>
    <dbReference type="NCBI Taxonomy" id="7038"/>
    <lineage>
        <taxon>Eukaryota</taxon>
        <taxon>Metazoa</taxon>
        <taxon>Ecdysozoa</taxon>
        <taxon>Arthropoda</taxon>
        <taxon>Hexapoda</taxon>
        <taxon>Insecta</taxon>
        <taxon>Pterygota</taxon>
        <taxon>Neoptera</taxon>
        <taxon>Paraneoptera</taxon>
        <taxon>Hemiptera</taxon>
        <taxon>Sternorrhyncha</taxon>
        <taxon>Aleyrodoidea</taxon>
        <taxon>Aleyrodidae</taxon>
        <taxon>Aleyrodinae</taxon>
        <taxon>Bemisia</taxon>
    </lineage>
</organism>
<dbReference type="AlphaFoldDB" id="A0A9P0ADU0"/>
<evidence type="ECO:0000313" key="7">
    <source>
        <dbReference type="EMBL" id="CAH0391005.1"/>
    </source>
</evidence>
<name>A0A9P0ADU0_BEMTA</name>
<dbReference type="Gene3D" id="3.40.50.1820">
    <property type="entry name" value="alpha/beta hydrolase"/>
    <property type="match status" value="1"/>
</dbReference>
<keyword evidence="8" id="KW-1185">Reference proteome</keyword>
<evidence type="ECO:0000256" key="4">
    <source>
        <dbReference type="ARBA" id="ARBA00023180"/>
    </source>
</evidence>
<dbReference type="GO" id="GO:0052689">
    <property type="term" value="F:carboxylic ester hydrolase activity"/>
    <property type="evidence" value="ECO:0007669"/>
    <property type="project" value="UniProtKB-KW"/>
</dbReference>
<dbReference type="InterPro" id="IPR002018">
    <property type="entry name" value="CarbesteraseB"/>
</dbReference>
<keyword evidence="4" id="KW-0325">Glycoprotein</keyword>
<keyword evidence="5" id="KW-0732">Signal</keyword>
<accession>A0A9P0ADU0</accession>
<proteinExistence type="inferred from homology"/>
<evidence type="ECO:0000256" key="2">
    <source>
        <dbReference type="ARBA" id="ARBA00022487"/>
    </source>
</evidence>
<protein>
    <recommendedName>
        <fullName evidence="5">Carboxylic ester hydrolase</fullName>
        <ecNumber evidence="5">3.1.1.-</ecNumber>
    </recommendedName>
</protein>
<dbReference type="InterPro" id="IPR050309">
    <property type="entry name" value="Type-B_Carboxylest/Lipase"/>
</dbReference>
<dbReference type="Proteomes" id="UP001152759">
    <property type="component" value="Chromosome 5"/>
</dbReference>
<evidence type="ECO:0000313" key="8">
    <source>
        <dbReference type="Proteomes" id="UP001152759"/>
    </source>
</evidence>
<evidence type="ECO:0000256" key="3">
    <source>
        <dbReference type="ARBA" id="ARBA00022801"/>
    </source>
</evidence>
<comment type="similarity">
    <text evidence="1 5">Belongs to the type-B carboxylesterase/lipase family.</text>
</comment>
<feature type="signal peptide" evidence="5">
    <location>
        <begin position="1"/>
        <end position="21"/>
    </location>
</feature>
<keyword evidence="2" id="KW-0719">Serine esterase</keyword>
<gene>
    <name evidence="7" type="ORF">BEMITA_LOCUS9668</name>
</gene>